<comment type="caution">
    <text evidence="1">The sequence shown here is derived from an EMBL/GenBank/DDBJ whole genome shotgun (WGS) entry which is preliminary data.</text>
</comment>
<accession>A0A0P6XRE8</accession>
<name>A0A0P6XRE8_9CHLR</name>
<dbReference type="Proteomes" id="UP000050514">
    <property type="component" value="Unassembled WGS sequence"/>
</dbReference>
<dbReference type="AlphaFoldDB" id="A0A0P6XRE8"/>
<gene>
    <name evidence="1" type="ORF">AC812_10595</name>
</gene>
<evidence type="ECO:0000313" key="2">
    <source>
        <dbReference type="Proteomes" id="UP000050514"/>
    </source>
</evidence>
<dbReference type="EMBL" id="LGHJ01000016">
    <property type="protein sequence ID" value="KPL74955.1"/>
    <property type="molecule type" value="Genomic_DNA"/>
</dbReference>
<evidence type="ECO:0000313" key="1">
    <source>
        <dbReference type="EMBL" id="KPL74955.1"/>
    </source>
</evidence>
<sequence length="97" mass="11491">MEYRKIYTQCGWVYLEEKPMTLDEIVEIIGDALEDAYPHRSLKFAAMYLIAEYERRLLPDWIEALANGNLDVWDAVLDEVRNLKKAEEMENDNYDDV</sequence>
<organism evidence="1 2">
    <name type="scientific">Bellilinea caldifistulae</name>
    <dbReference type="NCBI Taxonomy" id="360411"/>
    <lineage>
        <taxon>Bacteria</taxon>
        <taxon>Bacillati</taxon>
        <taxon>Chloroflexota</taxon>
        <taxon>Anaerolineae</taxon>
        <taxon>Anaerolineales</taxon>
        <taxon>Anaerolineaceae</taxon>
        <taxon>Bellilinea</taxon>
    </lineage>
</organism>
<protein>
    <submittedName>
        <fullName evidence="1">Uncharacterized protein</fullName>
    </submittedName>
</protein>
<keyword evidence="2" id="KW-1185">Reference proteome</keyword>
<proteinExistence type="predicted"/>
<reference evidence="1 2" key="1">
    <citation type="submission" date="2015-07" db="EMBL/GenBank/DDBJ databases">
        <title>Draft genome of Bellilinea caldifistulae DSM 17877.</title>
        <authorList>
            <person name="Hemp J."/>
            <person name="Ward L.M."/>
            <person name="Pace L.A."/>
            <person name="Fischer W.W."/>
        </authorList>
    </citation>
    <scope>NUCLEOTIDE SEQUENCE [LARGE SCALE GENOMIC DNA]</scope>
    <source>
        <strain evidence="1 2">GOMI-1</strain>
    </source>
</reference>
<dbReference type="STRING" id="360411.AC812_10595"/>